<dbReference type="Proteomes" id="UP001519342">
    <property type="component" value="Unassembled WGS sequence"/>
</dbReference>
<gene>
    <name evidence="3" type="ORF">J2Z76_002585</name>
</gene>
<feature type="domain" description="MobA/VirD2-like nuclease" evidence="2">
    <location>
        <begin position="19"/>
        <end position="148"/>
    </location>
</feature>
<proteinExistence type="predicted"/>
<accession>A0ABS4GH48</accession>
<keyword evidence="4" id="KW-1185">Reference proteome</keyword>
<keyword evidence="1" id="KW-0175">Coiled coil</keyword>
<comment type="caution">
    <text evidence="3">The sequence shown here is derived from an EMBL/GenBank/DDBJ whole genome shotgun (WGS) entry which is preliminary data.</text>
</comment>
<sequence length="495" mass="59207">MAYVKQKSIKTTVLKNIVYIENKDKTEDKFLVSSYKCSTDERLAYKEFYLLKKKYDKEGGILAHHFMQSFKPGEVDPETAHKIGKEWAEKFLDGNYQFILTTHTDKDHIHNHITANSVGLNGKKFNTCRNELKDIRKYSDLVCREHELSIIEPNKRNKNKSYKEWKESNNKTSWKDVVREDIDAAISCSDSYEEFLKNMQDQNYYIKQGNVKYITFKKQGMSKSVRGKTLGLDYDEHSIKQRIKFKEHNIGSFKSKDKKYYRIDKNSLEYQMKRLSYRHGTLETNVKLIILLLKMIFNNNQNSFIKNDRPVKYTYAQKKAIKGIEDLSTKLNLLNKYNLHKRGDVQNQIEILDNKIRQEEMKLQKLKLLEIKMDAVCTEIELYHKYKKYNDEYKQSFLKGAYKKQHEYELEKFERCKERLEKFGLKDEAQYDDFINQREDIIEKIKGVEKRINNISNVLTDIEDLQQYLNKNERNKFIEDIQLETNIKDEKEKER</sequence>
<evidence type="ECO:0000256" key="1">
    <source>
        <dbReference type="SAM" id="Coils"/>
    </source>
</evidence>
<evidence type="ECO:0000259" key="2">
    <source>
        <dbReference type="Pfam" id="PF03432"/>
    </source>
</evidence>
<dbReference type="RefSeq" id="WP_209512446.1">
    <property type="nucleotide sequence ID" value="NZ_JAGGKS010000008.1"/>
</dbReference>
<protein>
    <recommendedName>
        <fullName evidence="2">MobA/VirD2-like nuclease domain-containing protein</fullName>
    </recommendedName>
</protein>
<dbReference type="EMBL" id="JAGGKS010000008">
    <property type="protein sequence ID" value="MBP1926715.1"/>
    <property type="molecule type" value="Genomic_DNA"/>
</dbReference>
<reference evidence="3 4" key="1">
    <citation type="submission" date="2021-03" db="EMBL/GenBank/DDBJ databases">
        <title>Genomic Encyclopedia of Type Strains, Phase IV (KMG-IV): sequencing the most valuable type-strain genomes for metagenomic binning, comparative biology and taxonomic classification.</title>
        <authorList>
            <person name="Goeker M."/>
        </authorList>
    </citation>
    <scope>NUCLEOTIDE SEQUENCE [LARGE SCALE GENOMIC DNA]</scope>
    <source>
        <strain evidence="3 4">DSM 24004</strain>
    </source>
</reference>
<feature type="coiled-coil region" evidence="1">
    <location>
        <begin position="342"/>
        <end position="369"/>
    </location>
</feature>
<dbReference type="InterPro" id="IPR005094">
    <property type="entry name" value="Endonuclease_MobA/VirD2"/>
</dbReference>
<organism evidence="3 4">
    <name type="scientific">Sedimentibacter acidaminivorans</name>
    <dbReference type="NCBI Taxonomy" id="913099"/>
    <lineage>
        <taxon>Bacteria</taxon>
        <taxon>Bacillati</taxon>
        <taxon>Bacillota</taxon>
        <taxon>Tissierellia</taxon>
        <taxon>Sedimentibacter</taxon>
    </lineage>
</organism>
<evidence type="ECO:0000313" key="4">
    <source>
        <dbReference type="Proteomes" id="UP001519342"/>
    </source>
</evidence>
<dbReference type="Pfam" id="PF03432">
    <property type="entry name" value="Relaxase"/>
    <property type="match status" value="1"/>
</dbReference>
<name>A0ABS4GH48_9FIRM</name>
<evidence type="ECO:0000313" key="3">
    <source>
        <dbReference type="EMBL" id="MBP1926715.1"/>
    </source>
</evidence>